<evidence type="ECO:0000256" key="2">
    <source>
        <dbReference type="ARBA" id="ARBA00022692"/>
    </source>
</evidence>
<evidence type="ECO:0000313" key="8">
    <source>
        <dbReference type="Proteomes" id="UP001303046"/>
    </source>
</evidence>
<evidence type="ECO:0000256" key="4">
    <source>
        <dbReference type="ARBA" id="ARBA00023136"/>
    </source>
</evidence>
<sequence length="345" mass="38339">MSDVSNSFSAWEILPEDEPPLCIADGRPVSPPRHYEALPIAIVEANGFIFMLTARRMQMHSGQNKYDVGEMLLRIFSPDSENATCLEPNSSCITDVLNRPIEVAAGLSLIFVGVLGCIFNWSAAVCICRSPIFRNVFGSICISHLIADIGVVAFCSFWGGPAALLGFDKNLTESIYGQRIGQLTKLFWYASLYSQVQIASNRVLAIVSPVLYNVAFTPRRTKQMIALFWILPVIHAIPYSFGGCNLTFHTETLTWELSSGKHYCCYICCNDVILSYDFSYCLLQMGKILDDNFHVELDTCFGRFRGICISQGISSSDASSLVIAEQKNRISRNVLSNAFQSVQQQ</sequence>
<dbReference type="PROSITE" id="PS50262">
    <property type="entry name" value="G_PROTEIN_RECEP_F1_2"/>
    <property type="match status" value="1"/>
</dbReference>
<proteinExistence type="predicted"/>
<feature type="transmembrane region" description="Helical" evidence="5">
    <location>
        <begin position="103"/>
        <end position="128"/>
    </location>
</feature>
<comment type="subcellular location">
    <subcellularLocation>
        <location evidence="1">Membrane</location>
    </subcellularLocation>
</comment>
<keyword evidence="3 5" id="KW-1133">Transmembrane helix</keyword>
<evidence type="ECO:0000313" key="7">
    <source>
        <dbReference type="EMBL" id="KAK6727845.1"/>
    </source>
</evidence>
<dbReference type="Pfam" id="PF10328">
    <property type="entry name" value="7TM_GPCR_Srx"/>
    <property type="match status" value="1"/>
</dbReference>
<evidence type="ECO:0000256" key="3">
    <source>
        <dbReference type="ARBA" id="ARBA00022989"/>
    </source>
</evidence>
<feature type="domain" description="G-protein coupled receptors family 1 profile" evidence="6">
    <location>
        <begin position="189"/>
        <end position="264"/>
    </location>
</feature>
<feature type="transmembrane region" description="Helical" evidence="5">
    <location>
        <begin position="140"/>
        <end position="167"/>
    </location>
</feature>
<dbReference type="InterPro" id="IPR017452">
    <property type="entry name" value="GPCR_Rhodpsn_7TM"/>
</dbReference>
<dbReference type="Proteomes" id="UP001303046">
    <property type="component" value="Unassembled WGS sequence"/>
</dbReference>
<feature type="transmembrane region" description="Helical" evidence="5">
    <location>
        <begin position="224"/>
        <end position="241"/>
    </location>
</feature>
<dbReference type="SUPFAM" id="SSF81321">
    <property type="entry name" value="Family A G protein-coupled receptor-like"/>
    <property type="match status" value="1"/>
</dbReference>
<reference evidence="7 8" key="1">
    <citation type="submission" date="2023-08" db="EMBL/GenBank/DDBJ databases">
        <title>A Necator americanus chromosomal reference genome.</title>
        <authorList>
            <person name="Ilik V."/>
            <person name="Petrzelkova K.J."/>
            <person name="Pardy F."/>
            <person name="Fuh T."/>
            <person name="Niatou-Singa F.S."/>
            <person name="Gouil Q."/>
            <person name="Baker L."/>
            <person name="Ritchie M.E."/>
            <person name="Jex A.R."/>
            <person name="Gazzola D."/>
            <person name="Li H."/>
            <person name="Toshio Fujiwara R."/>
            <person name="Zhan B."/>
            <person name="Aroian R.V."/>
            <person name="Pafco B."/>
            <person name="Schwarz E.M."/>
        </authorList>
    </citation>
    <scope>NUCLEOTIDE SEQUENCE [LARGE SCALE GENOMIC DNA]</scope>
    <source>
        <strain evidence="7 8">Aroian</strain>
        <tissue evidence="7">Whole animal</tissue>
    </source>
</reference>
<dbReference type="CDD" id="cd00637">
    <property type="entry name" value="7tm_classA_rhodopsin-like"/>
    <property type="match status" value="1"/>
</dbReference>
<dbReference type="PANTHER" id="PTHR23017">
    <property type="entry name" value="SERPENTINE RECEPTOR, CLASS X"/>
    <property type="match status" value="1"/>
</dbReference>
<dbReference type="EMBL" id="JAVFWL010000001">
    <property type="protein sequence ID" value="KAK6727845.1"/>
    <property type="molecule type" value="Genomic_DNA"/>
</dbReference>
<dbReference type="PANTHER" id="PTHR23017:SF3">
    <property type="entry name" value="G-PROTEIN COUPLED RECEPTORS FAMILY 1 PROFILE DOMAIN-CONTAINING PROTEIN"/>
    <property type="match status" value="1"/>
</dbReference>
<gene>
    <name evidence="7" type="primary">Necator_chrI.g1614</name>
    <name evidence="7" type="ORF">RB195_005488</name>
</gene>
<keyword evidence="8" id="KW-1185">Reference proteome</keyword>
<evidence type="ECO:0000256" key="1">
    <source>
        <dbReference type="ARBA" id="ARBA00004370"/>
    </source>
</evidence>
<accession>A0ABR1BRJ1</accession>
<keyword evidence="2 5" id="KW-0812">Transmembrane</keyword>
<comment type="caution">
    <text evidence="7">The sequence shown here is derived from an EMBL/GenBank/DDBJ whole genome shotgun (WGS) entry which is preliminary data.</text>
</comment>
<organism evidence="7 8">
    <name type="scientific">Necator americanus</name>
    <name type="common">Human hookworm</name>
    <dbReference type="NCBI Taxonomy" id="51031"/>
    <lineage>
        <taxon>Eukaryota</taxon>
        <taxon>Metazoa</taxon>
        <taxon>Ecdysozoa</taxon>
        <taxon>Nematoda</taxon>
        <taxon>Chromadorea</taxon>
        <taxon>Rhabditida</taxon>
        <taxon>Rhabditina</taxon>
        <taxon>Rhabditomorpha</taxon>
        <taxon>Strongyloidea</taxon>
        <taxon>Ancylostomatidae</taxon>
        <taxon>Bunostominae</taxon>
        <taxon>Necator</taxon>
    </lineage>
</organism>
<dbReference type="Gene3D" id="1.20.1070.10">
    <property type="entry name" value="Rhodopsin 7-helix transmembrane proteins"/>
    <property type="match status" value="1"/>
</dbReference>
<dbReference type="InterPro" id="IPR019430">
    <property type="entry name" value="7TM_GPCR_serpentine_rcpt_Srx"/>
</dbReference>
<protein>
    <recommendedName>
        <fullName evidence="6">G-protein coupled receptors family 1 profile domain-containing protein</fullName>
    </recommendedName>
</protein>
<evidence type="ECO:0000256" key="5">
    <source>
        <dbReference type="SAM" id="Phobius"/>
    </source>
</evidence>
<name>A0ABR1BRJ1_NECAM</name>
<keyword evidence="4 5" id="KW-0472">Membrane</keyword>
<evidence type="ECO:0000259" key="6">
    <source>
        <dbReference type="PROSITE" id="PS50262"/>
    </source>
</evidence>